<dbReference type="Proteomes" id="UP000622362">
    <property type="component" value="Unassembled WGS sequence"/>
</dbReference>
<dbReference type="RefSeq" id="WP_002502779.1">
    <property type="nucleotide sequence ID" value="NZ_CP064458.1"/>
</dbReference>
<proteinExistence type="predicted"/>
<gene>
    <name evidence="2" type="ORF">I3V53_09425</name>
</gene>
<name>A0A8I0W7S5_STAEP</name>
<evidence type="ECO:0000313" key="3">
    <source>
        <dbReference type="Proteomes" id="UP000622362"/>
    </source>
</evidence>
<evidence type="ECO:0000256" key="1">
    <source>
        <dbReference type="SAM" id="Coils"/>
    </source>
</evidence>
<dbReference type="AlphaFoldDB" id="A0A8I0W7S5"/>
<organism evidence="2 3">
    <name type="scientific">Staphylococcus epidermidis</name>
    <dbReference type="NCBI Taxonomy" id="1282"/>
    <lineage>
        <taxon>Bacteria</taxon>
        <taxon>Bacillati</taxon>
        <taxon>Bacillota</taxon>
        <taxon>Bacilli</taxon>
        <taxon>Bacillales</taxon>
        <taxon>Staphylococcaceae</taxon>
        <taxon>Staphylococcus</taxon>
    </lineage>
</organism>
<comment type="caution">
    <text evidence="2">The sequence shown here is derived from an EMBL/GenBank/DDBJ whole genome shotgun (WGS) entry which is preliminary data.</text>
</comment>
<sequence>MSKTSKRKAKTININLTEKEYEKVKHFAELRNMNPTSYARLVALGNRIKPTVIEKTYSSSDVVQQLKQDNEELKMDIEALQSENNDLKRKITYSKEGQPSTM</sequence>
<dbReference type="Pfam" id="PF21983">
    <property type="entry name" value="NikA-like"/>
    <property type="match status" value="1"/>
</dbReference>
<keyword evidence="1" id="KW-0175">Coiled coil</keyword>
<feature type="coiled-coil region" evidence="1">
    <location>
        <begin position="63"/>
        <end position="90"/>
    </location>
</feature>
<evidence type="ECO:0008006" key="4">
    <source>
        <dbReference type="Google" id="ProtNLM"/>
    </source>
</evidence>
<evidence type="ECO:0000313" key="2">
    <source>
        <dbReference type="EMBL" id="MBF9304292.1"/>
    </source>
</evidence>
<accession>A0A8I0W7S5</accession>
<reference evidence="2" key="1">
    <citation type="submission" date="2020-11" db="EMBL/GenBank/DDBJ databases">
        <title>Molecular epidemiology and genomic profiles of multidrug-resistant bacteria collected from clinical sources in South Africa.</title>
        <authorList>
            <person name="Asante J."/>
            <person name="Amoako D.G."/>
        </authorList>
    </citation>
    <scope>NUCLEOTIDE SEQUENCE</scope>
    <source>
        <strain evidence="2">C68</strain>
    </source>
</reference>
<dbReference type="InterPro" id="IPR053842">
    <property type="entry name" value="NikA-like"/>
</dbReference>
<dbReference type="EMBL" id="JADPYN010000020">
    <property type="protein sequence ID" value="MBF9304292.1"/>
    <property type="molecule type" value="Genomic_DNA"/>
</dbReference>
<protein>
    <recommendedName>
        <fullName evidence="4">Mobilization protein</fullName>
    </recommendedName>
</protein>